<gene>
    <name evidence="1" type="ORF">I4F81_002418</name>
</gene>
<reference evidence="1" key="1">
    <citation type="submission" date="2019-11" db="EMBL/GenBank/DDBJ databases">
        <title>Nori genome reveals adaptations in red seaweeds to the harsh intertidal environment.</title>
        <authorList>
            <person name="Wang D."/>
            <person name="Mao Y."/>
        </authorList>
    </citation>
    <scope>NUCLEOTIDE SEQUENCE</scope>
    <source>
        <tissue evidence="1">Gametophyte</tissue>
    </source>
</reference>
<dbReference type="Proteomes" id="UP000798662">
    <property type="component" value="Chromosome 1"/>
</dbReference>
<keyword evidence="2" id="KW-1185">Reference proteome</keyword>
<comment type="caution">
    <text evidence="1">The sequence shown here is derived from an EMBL/GenBank/DDBJ whole genome shotgun (WGS) entry which is preliminary data.</text>
</comment>
<sequence length="185" mass="19790">MVLGRRSRLTGKPAATAAAGWRRRSGGQAAAGTRRARWGGWQEPLLPRDGRRKTRLPAVAARCSSAGGWWRACAGFPSGTGGSSGLRVWVLPHPSFPLCPVKLGLVRSHPRAHPFGCCSADDAWRQRPSSSESVLLLLTFVLHAAQTAVRTWSHTPTGAAPLVGGWYAPTATQPSQPSPRRCPSR</sequence>
<name>A0ACC3BQ19_PYRYE</name>
<evidence type="ECO:0000313" key="2">
    <source>
        <dbReference type="Proteomes" id="UP000798662"/>
    </source>
</evidence>
<accession>A0ACC3BQ19</accession>
<organism evidence="1 2">
    <name type="scientific">Pyropia yezoensis</name>
    <name type="common">Susabi-nori</name>
    <name type="synonym">Porphyra yezoensis</name>
    <dbReference type="NCBI Taxonomy" id="2788"/>
    <lineage>
        <taxon>Eukaryota</taxon>
        <taxon>Rhodophyta</taxon>
        <taxon>Bangiophyceae</taxon>
        <taxon>Bangiales</taxon>
        <taxon>Bangiaceae</taxon>
        <taxon>Pyropia</taxon>
    </lineage>
</organism>
<evidence type="ECO:0000313" key="1">
    <source>
        <dbReference type="EMBL" id="KAK1859824.1"/>
    </source>
</evidence>
<dbReference type="EMBL" id="CM020618">
    <property type="protein sequence ID" value="KAK1859824.1"/>
    <property type="molecule type" value="Genomic_DNA"/>
</dbReference>
<protein>
    <submittedName>
        <fullName evidence="1">Uncharacterized protein</fullName>
    </submittedName>
</protein>
<proteinExistence type="predicted"/>